<accession>A0A5Q0ME27</accession>
<dbReference type="AlphaFoldDB" id="A0A5Q0ME27"/>
<dbReference type="Gene3D" id="3.20.20.100">
    <property type="entry name" value="NADP-dependent oxidoreductase domain"/>
    <property type="match status" value="1"/>
</dbReference>
<feature type="domain" description="NADP-dependent oxidoreductase" evidence="2">
    <location>
        <begin position="87"/>
        <end position="310"/>
    </location>
</feature>
<evidence type="ECO:0000313" key="3">
    <source>
        <dbReference type="EMBL" id="QFZ87779.1"/>
    </source>
</evidence>
<organism evidence="3 4">
    <name type="scientific">Variovorax paradoxus</name>
    <dbReference type="NCBI Taxonomy" id="34073"/>
    <lineage>
        <taxon>Bacteria</taxon>
        <taxon>Pseudomonadati</taxon>
        <taxon>Pseudomonadota</taxon>
        <taxon>Betaproteobacteria</taxon>
        <taxon>Burkholderiales</taxon>
        <taxon>Comamonadaceae</taxon>
        <taxon>Variovorax</taxon>
    </lineage>
</organism>
<proteinExistence type="predicted"/>
<keyword evidence="1" id="KW-0732">Signal</keyword>
<gene>
    <name evidence="3" type="ORF">GFK26_27640</name>
</gene>
<evidence type="ECO:0000256" key="1">
    <source>
        <dbReference type="SAM" id="SignalP"/>
    </source>
</evidence>
<sequence>MSFVTTPLTNEPRPLALTRAQLLRLGAALCAGAALPSFAQQQPSRPAMQMTTRPIPSTKEALPVVGCGTWIGFDQRPGTDGYQRLPGVLDALFAAGGTVIDSSPMYGRSEETTGELLAAAKPRTRPFLATKVWTSGREAGIAQMEQSFARLRTQQIDLMQVHNLVDWRTHLATLRGWKDKGRVRYLGITHYTASAYGEVEAVLRAETLDFLQINYSLDARDAEQRLLPLAAERGVAVIVNMPFGGGGLLRRLRDKPLPAWAGEIGCTSWAQVLLKFVLSHPAVTCTIPGTSRAAHMADNAAAGAGTFPDAAFWRRHAGALGL</sequence>
<dbReference type="PANTHER" id="PTHR43638">
    <property type="entry name" value="OXIDOREDUCTASE, ALDO/KETO REDUCTASE FAMILY PROTEIN"/>
    <property type="match status" value="1"/>
</dbReference>
<evidence type="ECO:0000259" key="2">
    <source>
        <dbReference type="Pfam" id="PF00248"/>
    </source>
</evidence>
<feature type="chain" id="PRO_5024886166" evidence="1">
    <location>
        <begin position="40"/>
        <end position="322"/>
    </location>
</feature>
<dbReference type="Pfam" id="PF00248">
    <property type="entry name" value="Aldo_ket_red"/>
    <property type="match status" value="1"/>
</dbReference>
<name>A0A5Q0ME27_VARPD</name>
<dbReference type="InterPro" id="IPR036812">
    <property type="entry name" value="NAD(P)_OxRdtase_dom_sf"/>
</dbReference>
<reference evidence="3 4" key="1">
    <citation type="submission" date="2019-10" db="EMBL/GenBank/DDBJ databases">
        <title>Complete genome sequence of Variovorax paradoxus 5C-2.</title>
        <authorList>
            <person name="Gogoleva N.E."/>
            <person name="Balkin A.S."/>
        </authorList>
    </citation>
    <scope>NUCLEOTIDE SEQUENCE [LARGE SCALE GENOMIC DNA]</scope>
    <source>
        <strain evidence="3 4">5C-2</strain>
    </source>
</reference>
<evidence type="ECO:0000313" key="4">
    <source>
        <dbReference type="Proteomes" id="UP000326780"/>
    </source>
</evidence>
<feature type="signal peptide" evidence="1">
    <location>
        <begin position="1"/>
        <end position="39"/>
    </location>
</feature>
<dbReference type="PANTHER" id="PTHR43638:SF3">
    <property type="entry name" value="ALDEHYDE REDUCTASE"/>
    <property type="match status" value="1"/>
</dbReference>
<dbReference type="InterPro" id="IPR023210">
    <property type="entry name" value="NADP_OxRdtase_dom"/>
</dbReference>
<protein>
    <submittedName>
        <fullName evidence="3">Aldo/keto reductase</fullName>
    </submittedName>
</protein>
<dbReference type="SUPFAM" id="SSF51430">
    <property type="entry name" value="NAD(P)-linked oxidoreductase"/>
    <property type="match status" value="1"/>
</dbReference>
<dbReference type="CDD" id="cd19095">
    <property type="entry name" value="AKR_PA4992-like"/>
    <property type="match status" value="1"/>
</dbReference>
<dbReference type="EMBL" id="CP045644">
    <property type="protein sequence ID" value="QFZ87779.1"/>
    <property type="molecule type" value="Genomic_DNA"/>
</dbReference>
<dbReference type="Proteomes" id="UP000326780">
    <property type="component" value="Chromosome"/>
</dbReference>